<dbReference type="InterPro" id="IPR020084">
    <property type="entry name" value="NUDIX_hydrolase_CS"/>
</dbReference>
<dbReference type="RefSeq" id="WP_259137064.1">
    <property type="nucleotide sequence ID" value="NZ_JANUXX010000001.1"/>
</dbReference>
<dbReference type="PRINTS" id="PR01402">
    <property type="entry name" value="MUTATORMUTX"/>
</dbReference>
<evidence type="ECO:0000313" key="7">
    <source>
        <dbReference type="EMBL" id="MCS4487742.1"/>
    </source>
</evidence>
<accession>A0ABT2F5M6</accession>
<reference evidence="7 8" key="1">
    <citation type="journal article" date="2023" name="Int. J. Syst. Evol. Microbiol.">
        <title>Streptococcus sciuri sp. nov., Staphylococcus marylandisciuri sp. nov. and Staphylococcus americanisciuri sp. nov., isolated from faeces of eastern grey squirrel (Sciurus carolinensis).</title>
        <authorList>
            <person name="Volokhov D.V."/>
            <person name="Zagorodnyaya T.A."/>
            <person name="Furtak V.A."/>
            <person name="Nattanmai G."/>
            <person name="Randall L."/>
            <person name="Jose S."/>
            <person name="Gao Y."/>
            <person name="Eisenberg T."/>
            <person name="Delmonte P."/>
            <person name="Blom J."/>
            <person name="Mitchell K.K."/>
        </authorList>
    </citation>
    <scope>NUCLEOTIDE SEQUENCE [LARGE SCALE GENOMIC DNA]</scope>
    <source>
        <strain evidence="7 8">SQ9-PEA</strain>
    </source>
</reference>
<proteinExistence type="inferred from homology"/>
<comment type="similarity">
    <text evidence="2">Belongs to the Nudix hydrolase family.</text>
</comment>
<dbReference type="PANTHER" id="PTHR43758:SF2">
    <property type="entry name" value="OXIDIZED PURINE NUCLEOSIDE TRIPHOSPHATE HYDROLASE"/>
    <property type="match status" value="1"/>
</dbReference>
<keyword evidence="4" id="KW-0378">Hydrolase</keyword>
<evidence type="ECO:0000256" key="5">
    <source>
        <dbReference type="ARBA" id="ARBA00022842"/>
    </source>
</evidence>
<sequence>MTKLATICYIDNGKELLLLHRNKKANDVHEGKWISVGGKLEPGETPDECARREIFEETHLHVTEMDFKGIITFPEFTLGHDWYTYVFKVTAFEGKLISDEDSREGTLAWIPYDKVLEMPTWEGDYEIFKWILEDVPFFSAKFRYDSQQKLIEKAVQFYDVKPV</sequence>
<dbReference type="CDD" id="cd18886">
    <property type="entry name" value="NUDIX_MutT_Nudt1"/>
    <property type="match status" value="1"/>
</dbReference>
<evidence type="ECO:0000259" key="6">
    <source>
        <dbReference type="PROSITE" id="PS51462"/>
    </source>
</evidence>
<dbReference type="SUPFAM" id="SSF55811">
    <property type="entry name" value="Nudix"/>
    <property type="match status" value="1"/>
</dbReference>
<dbReference type="PROSITE" id="PS51462">
    <property type="entry name" value="NUDIX"/>
    <property type="match status" value="1"/>
</dbReference>
<keyword evidence="5" id="KW-0460">Magnesium</keyword>
<evidence type="ECO:0000256" key="3">
    <source>
        <dbReference type="ARBA" id="ARBA00022723"/>
    </source>
</evidence>
<dbReference type="EMBL" id="JANUXX010000001">
    <property type="protein sequence ID" value="MCS4487742.1"/>
    <property type="molecule type" value="Genomic_DNA"/>
</dbReference>
<evidence type="ECO:0000256" key="4">
    <source>
        <dbReference type="ARBA" id="ARBA00022801"/>
    </source>
</evidence>
<comment type="cofactor">
    <cofactor evidence="1">
        <name>Mg(2+)</name>
        <dbReference type="ChEBI" id="CHEBI:18420"/>
    </cofactor>
</comment>
<dbReference type="PROSITE" id="PS00893">
    <property type="entry name" value="NUDIX_BOX"/>
    <property type="match status" value="1"/>
</dbReference>
<dbReference type="InterPro" id="IPR000086">
    <property type="entry name" value="NUDIX_hydrolase_dom"/>
</dbReference>
<protein>
    <submittedName>
        <fullName evidence="7">8-oxo-dGTP diphosphatase</fullName>
    </submittedName>
</protein>
<organism evidence="7 8">
    <name type="scientific">Streptococcus sciuri</name>
    <dbReference type="NCBI Taxonomy" id="2973939"/>
    <lineage>
        <taxon>Bacteria</taxon>
        <taxon>Bacillati</taxon>
        <taxon>Bacillota</taxon>
        <taxon>Bacilli</taxon>
        <taxon>Lactobacillales</taxon>
        <taxon>Streptococcaceae</taxon>
        <taxon>Streptococcus</taxon>
    </lineage>
</organism>
<name>A0ABT2F5M6_9STRE</name>
<dbReference type="Pfam" id="PF00293">
    <property type="entry name" value="NUDIX"/>
    <property type="match status" value="1"/>
</dbReference>
<comment type="caution">
    <text evidence="7">The sequence shown here is derived from an EMBL/GenBank/DDBJ whole genome shotgun (WGS) entry which is preliminary data.</text>
</comment>
<keyword evidence="3" id="KW-0479">Metal-binding</keyword>
<dbReference type="PANTHER" id="PTHR43758">
    <property type="entry name" value="7,8-DIHYDRO-8-OXOGUANINE TRIPHOSPHATASE"/>
    <property type="match status" value="1"/>
</dbReference>
<dbReference type="Proteomes" id="UP001206548">
    <property type="component" value="Unassembled WGS sequence"/>
</dbReference>
<dbReference type="InterPro" id="IPR015797">
    <property type="entry name" value="NUDIX_hydrolase-like_dom_sf"/>
</dbReference>
<dbReference type="InterPro" id="IPR003562">
    <property type="entry name" value="Mutator_MutX_prot"/>
</dbReference>
<dbReference type="Gene3D" id="3.90.79.10">
    <property type="entry name" value="Nucleoside Triphosphate Pyrophosphohydrolase"/>
    <property type="match status" value="1"/>
</dbReference>
<feature type="domain" description="Nudix hydrolase" evidence="6">
    <location>
        <begin position="1"/>
        <end position="133"/>
    </location>
</feature>
<evidence type="ECO:0000256" key="1">
    <source>
        <dbReference type="ARBA" id="ARBA00001946"/>
    </source>
</evidence>
<keyword evidence="8" id="KW-1185">Reference proteome</keyword>
<evidence type="ECO:0000256" key="2">
    <source>
        <dbReference type="ARBA" id="ARBA00005582"/>
    </source>
</evidence>
<gene>
    <name evidence="7" type="ORF">NXS10_01955</name>
</gene>
<evidence type="ECO:0000313" key="8">
    <source>
        <dbReference type="Proteomes" id="UP001206548"/>
    </source>
</evidence>